<organism evidence="2 3">
    <name type="scientific">Muricoccus pecuniae</name>
    <dbReference type="NCBI Taxonomy" id="693023"/>
    <lineage>
        <taxon>Bacteria</taxon>
        <taxon>Pseudomonadati</taxon>
        <taxon>Pseudomonadota</taxon>
        <taxon>Alphaproteobacteria</taxon>
        <taxon>Acetobacterales</taxon>
        <taxon>Roseomonadaceae</taxon>
        <taxon>Muricoccus</taxon>
    </lineage>
</organism>
<proteinExistence type="predicted"/>
<evidence type="ECO:0000313" key="3">
    <source>
        <dbReference type="Proteomes" id="UP000580654"/>
    </source>
</evidence>
<dbReference type="Proteomes" id="UP000580654">
    <property type="component" value="Unassembled WGS sequence"/>
</dbReference>
<reference evidence="2 3" key="1">
    <citation type="submission" date="2020-08" db="EMBL/GenBank/DDBJ databases">
        <title>Genomic Encyclopedia of Type Strains, Phase IV (KMG-IV): sequencing the most valuable type-strain genomes for metagenomic binning, comparative biology and taxonomic classification.</title>
        <authorList>
            <person name="Goeker M."/>
        </authorList>
    </citation>
    <scope>NUCLEOTIDE SEQUENCE [LARGE SCALE GENOMIC DNA]</scope>
    <source>
        <strain evidence="2 3">DSM 25622</strain>
    </source>
</reference>
<protein>
    <submittedName>
        <fullName evidence="2">Uncharacterized protein</fullName>
    </submittedName>
</protein>
<feature type="region of interest" description="Disordered" evidence="1">
    <location>
        <begin position="206"/>
        <end position="255"/>
    </location>
</feature>
<gene>
    <name evidence="2" type="ORF">FHS87_004095</name>
</gene>
<keyword evidence="3" id="KW-1185">Reference proteome</keyword>
<evidence type="ECO:0000313" key="2">
    <source>
        <dbReference type="EMBL" id="MBB5696027.1"/>
    </source>
</evidence>
<accession>A0A840YHT2</accession>
<evidence type="ECO:0000256" key="1">
    <source>
        <dbReference type="SAM" id="MobiDB-lite"/>
    </source>
</evidence>
<sequence length="255" mass="26992">MSPYDHWALSFPSASYPRRRRGGRDGGTRQGPANPFWEAQLPIASGRGSWIFEPRSTALEAQGLLSGRMQVDDGGGRPSVASSVVLFIVYLATKPGRLMPAPTSSAIGLPAAASAFQAGRRLKDQRPPLPTALVGACTSIGASPYRAGRWPTSGRCRLSGKVTPWSCCHMTTGPSPLPSPPLQLLTRGGVVAGQRTGRAKARLILSGKPSSLWPRGEGRGPSRPALPRRGAGPSCRPDAGRRQRDRRHPPEAGAP</sequence>
<comment type="caution">
    <text evidence="2">The sequence shown here is derived from an EMBL/GenBank/DDBJ whole genome shotgun (WGS) entry which is preliminary data.</text>
</comment>
<dbReference type="EMBL" id="JACIJD010000027">
    <property type="protein sequence ID" value="MBB5696027.1"/>
    <property type="molecule type" value="Genomic_DNA"/>
</dbReference>
<dbReference type="AlphaFoldDB" id="A0A840YHT2"/>
<name>A0A840YHT2_9PROT</name>